<evidence type="ECO:0000313" key="1">
    <source>
        <dbReference type="EMBL" id="EFK95931.1"/>
    </source>
</evidence>
<sequence length="165" mass="17796">MVDRTEHDARGRLHLDVLLPAADNAGLEKIGGPGREYWVHGANFANDVDPAQRRRTTVETGDWRIELSPRRAAAEDLFLTVMQTTDRTAPARLPVTRLDTADRTGCVIAGPATTWIVLLRRDGVRSAAPVTVALPAGPECRVLVTDLSPGRWTAQRAGAAAAVTL</sequence>
<feature type="non-terminal residue" evidence="1">
    <location>
        <position position="165"/>
    </location>
</feature>
<dbReference type="AlphaFoldDB" id="D9PKI4"/>
<reference evidence="1" key="1">
    <citation type="submission" date="2010-07" db="EMBL/GenBank/DDBJ databases">
        <authorList>
            <consortium name="CONSOLIDER consortium CSD2007-00005"/>
            <person name="Guazzaroni M.-E."/>
            <person name="Richter M."/>
            <person name="Garcia-Salamanca A."/>
            <person name="Yarza P."/>
            <person name="Ferrer M."/>
        </authorList>
    </citation>
    <scope>NUCLEOTIDE SEQUENCE</scope>
</reference>
<organism evidence="1">
    <name type="scientific">sediment metagenome</name>
    <dbReference type="NCBI Taxonomy" id="749907"/>
    <lineage>
        <taxon>unclassified sequences</taxon>
        <taxon>metagenomes</taxon>
        <taxon>ecological metagenomes</taxon>
    </lineage>
</organism>
<proteinExistence type="predicted"/>
<comment type="caution">
    <text evidence="1">The sequence shown here is derived from an EMBL/GenBank/DDBJ whole genome shotgun (WGS) entry which is preliminary data.</text>
</comment>
<protein>
    <submittedName>
        <fullName evidence="1">Heparinase II protein</fullName>
    </submittedName>
</protein>
<name>D9PKI4_9ZZZZ</name>
<reference evidence="1" key="2">
    <citation type="journal article" date="2011" name="Microb. Ecol.">
        <title>Taxonomic and Functional Metagenomic Profiling of the Microbial Community in the Anoxic Sediment of a Sub-saline Shallow Lake (Laguna de Carrizo, Central Spain).</title>
        <authorList>
            <person name="Ferrer M."/>
            <person name="Guazzaroni M.E."/>
            <person name="Richter M."/>
            <person name="Garcia-Salamanca A."/>
            <person name="Yarza P."/>
            <person name="Suarez-Suarez A."/>
            <person name="Solano J."/>
            <person name="Alcaide M."/>
            <person name="van Dillewijn P."/>
            <person name="Molina-Henares M.A."/>
            <person name="Lopez-Cortes N."/>
            <person name="Al-Ramahi Y."/>
            <person name="Guerrero C."/>
            <person name="Acosta A."/>
            <person name="de Eugenio L.I."/>
            <person name="Martinez V."/>
            <person name="Marques S."/>
            <person name="Rojo F."/>
            <person name="Santero E."/>
            <person name="Genilloud O."/>
            <person name="Perez-Perez J."/>
            <person name="Rossello-Mora R."/>
            <person name="Ramos J.L."/>
        </authorList>
    </citation>
    <scope>NUCLEOTIDE SEQUENCE</scope>
</reference>
<dbReference type="Gene3D" id="2.60.40.2750">
    <property type="match status" value="1"/>
</dbReference>
<dbReference type="Gene3D" id="2.70.98.70">
    <property type="match status" value="1"/>
</dbReference>
<dbReference type="EMBL" id="ADZX01000610">
    <property type="protein sequence ID" value="EFK95931.1"/>
    <property type="molecule type" value="Genomic_DNA"/>
</dbReference>
<gene>
    <name evidence="1" type="ORF">LDC_2051</name>
</gene>
<accession>D9PKI4</accession>